<dbReference type="eggNOG" id="COG0457">
    <property type="taxonomic scope" value="Bacteria"/>
</dbReference>
<reference evidence="2 3" key="1">
    <citation type="submission" date="2016-10" db="EMBL/GenBank/DDBJ databases">
        <authorList>
            <person name="de Groot N.N."/>
        </authorList>
    </citation>
    <scope>NUCLEOTIDE SEQUENCE [LARGE SCALE GENOMIC DNA]</scope>
    <source>
        <strain evidence="2 3">NLAE-zl-G419</strain>
    </source>
</reference>
<dbReference type="InterPro" id="IPR019734">
    <property type="entry name" value="TPR_rpt"/>
</dbReference>
<protein>
    <submittedName>
        <fullName evidence="2">Tetratricopeptide repeat-containing protein</fullName>
    </submittedName>
</protein>
<keyword evidence="1" id="KW-0802">TPR repeat</keyword>
<dbReference type="EMBL" id="FOOE01000007">
    <property type="protein sequence ID" value="SFF69774.1"/>
    <property type="molecule type" value="Genomic_DNA"/>
</dbReference>
<dbReference type="SUPFAM" id="SSF81901">
    <property type="entry name" value="HCP-like"/>
    <property type="match status" value="1"/>
</dbReference>
<sequence>MNSALKKLLLEVGLLFLLIFLVSKVKPLYGTLLLIAYFAYKLFALRYSLFSMIGKTKFDNGDKDGALKWYGKAAKVSSCRPRTIISYSYLLLIEERIKEAEEALHLVKNDALDPREKINYFTTKALIEWKDDNLEGAIKILEDANLELKALMIYESLGYLLLLSKDYEKALKFNLEAFEYDSNDEIIIDNLAESYYFLGQYDKSKEIYENLTQRNLTFSEPYYYLASIYIKEEKIDQAKELLELALKCPQGFLTAIHKEDIESLLNSIDPKQINGNEN</sequence>
<evidence type="ECO:0000313" key="3">
    <source>
        <dbReference type="Proteomes" id="UP000182135"/>
    </source>
</evidence>
<dbReference type="AlphaFoldDB" id="A0A1I2KRY1"/>
<dbReference type="SMART" id="SM00028">
    <property type="entry name" value="TPR"/>
    <property type="match status" value="4"/>
</dbReference>
<dbReference type="RefSeq" id="WP_051196385.1">
    <property type="nucleotide sequence ID" value="NZ_BAAACD010000007.1"/>
</dbReference>
<dbReference type="Pfam" id="PF13181">
    <property type="entry name" value="TPR_8"/>
    <property type="match status" value="2"/>
</dbReference>
<proteinExistence type="predicted"/>
<accession>A0A1I2KRY1</accession>
<organism evidence="2 3">
    <name type="scientific">Clostridium cadaveris</name>
    <dbReference type="NCBI Taxonomy" id="1529"/>
    <lineage>
        <taxon>Bacteria</taxon>
        <taxon>Bacillati</taxon>
        <taxon>Bacillota</taxon>
        <taxon>Clostridia</taxon>
        <taxon>Eubacteriales</taxon>
        <taxon>Clostridiaceae</taxon>
        <taxon>Clostridium</taxon>
    </lineage>
</organism>
<evidence type="ECO:0000313" key="2">
    <source>
        <dbReference type="EMBL" id="SFF69774.1"/>
    </source>
</evidence>
<gene>
    <name evidence="2" type="ORF">SAMN04487885_10719</name>
</gene>
<evidence type="ECO:0000256" key="1">
    <source>
        <dbReference type="PROSITE-ProRule" id="PRU00339"/>
    </source>
</evidence>
<name>A0A1I2KRY1_9CLOT</name>
<keyword evidence="3" id="KW-1185">Reference proteome</keyword>
<dbReference type="Proteomes" id="UP000182135">
    <property type="component" value="Unassembled WGS sequence"/>
</dbReference>
<dbReference type="PROSITE" id="PS50005">
    <property type="entry name" value="TPR"/>
    <property type="match status" value="1"/>
</dbReference>
<dbReference type="GeneID" id="90545679"/>
<dbReference type="Gene3D" id="1.25.40.10">
    <property type="entry name" value="Tetratricopeptide repeat domain"/>
    <property type="match status" value="2"/>
</dbReference>
<dbReference type="InterPro" id="IPR011990">
    <property type="entry name" value="TPR-like_helical_dom_sf"/>
</dbReference>
<feature type="repeat" description="TPR" evidence="1">
    <location>
        <begin position="151"/>
        <end position="184"/>
    </location>
</feature>
<dbReference type="STRING" id="1529.SAMN04487885_10719"/>
<dbReference type="OrthoDB" id="369370at2"/>